<dbReference type="KEGG" id="red:roselon_03187"/>
<sequence length="241" mass="23930">MTISILARDEISGALGGAAATGSLCVGGWVLRGDAARGLSASQGTAPSTLWGEDVLSAMAGGQGAAAAVAQVTGADPGRAHRQLAALSAQGQTGAFTGADSVGFADATQAPGVVVAGNMLTGPEVIAAALAGYAGAAALPLPERLMAALQAAARAGGDARGLKSAALLVVGRDRAPLTLRIDCSDTPLQALADLYAASQAEPYRGWTEVVPVLDDPYRAPRPEAVPDHPEPIVDVAPPPAR</sequence>
<dbReference type="SUPFAM" id="SSF56235">
    <property type="entry name" value="N-terminal nucleophile aminohydrolases (Ntn hydrolases)"/>
    <property type="match status" value="1"/>
</dbReference>
<dbReference type="Gene3D" id="3.60.20.10">
    <property type="entry name" value="Glutamine Phosphoribosylpyrophosphate, subunit 1, domain 1"/>
    <property type="match status" value="1"/>
</dbReference>
<dbReference type="eggNOG" id="COG3342">
    <property type="taxonomic scope" value="Bacteria"/>
</dbReference>
<dbReference type="PATRIC" id="fig|1294273.3.peg.3146"/>
<dbReference type="InterPro" id="IPR010430">
    <property type="entry name" value="DUF1028"/>
</dbReference>
<dbReference type="Pfam" id="PF06267">
    <property type="entry name" value="DUF1028"/>
    <property type="match status" value="1"/>
</dbReference>
<keyword evidence="3" id="KW-1185">Reference proteome</keyword>
<evidence type="ECO:0000313" key="2">
    <source>
        <dbReference type="EMBL" id="AHM05450.1"/>
    </source>
</evidence>
<organism evidence="2 3">
    <name type="scientific">Roseicyclus elongatus DSM 19469</name>
    <dbReference type="NCBI Taxonomy" id="1294273"/>
    <lineage>
        <taxon>Bacteria</taxon>
        <taxon>Pseudomonadati</taxon>
        <taxon>Pseudomonadota</taxon>
        <taxon>Alphaproteobacteria</taxon>
        <taxon>Rhodobacterales</taxon>
        <taxon>Roseobacteraceae</taxon>
        <taxon>Roseicyclus</taxon>
    </lineage>
</organism>
<accession>W8SSH9</accession>
<dbReference type="HOGENOM" id="CLU_068244_1_1_5"/>
<dbReference type="STRING" id="1294273.roselon_03187"/>
<name>W8SSH9_9RHOB</name>
<dbReference type="PANTHER" id="PTHR39328">
    <property type="entry name" value="BLL2871 PROTEIN"/>
    <property type="match status" value="1"/>
</dbReference>
<dbReference type="AlphaFoldDB" id="W8SSH9"/>
<gene>
    <name evidence="2" type="ORF">roselon_03187</name>
</gene>
<feature type="region of interest" description="Disordered" evidence="1">
    <location>
        <begin position="216"/>
        <end position="241"/>
    </location>
</feature>
<proteinExistence type="predicted"/>
<evidence type="ECO:0000313" key="3">
    <source>
        <dbReference type="Proteomes" id="UP000019593"/>
    </source>
</evidence>
<dbReference type="InterPro" id="IPR029055">
    <property type="entry name" value="Ntn_hydrolases_N"/>
</dbReference>
<protein>
    <submittedName>
        <fullName evidence="2">Major pilin protein fimA</fullName>
    </submittedName>
</protein>
<dbReference type="Proteomes" id="UP000019593">
    <property type="component" value="Chromosome"/>
</dbReference>
<reference evidence="2 3" key="1">
    <citation type="submission" date="2013-03" db="EMBL/GenBank/DDBJ databases">
        <authorList>
            <person name="Fiebig A."/>
            <person name="Goeker M."/>
            <person name="Klenk H.-P.P."/>
        </authorList>
    </citation>
    <scope>NUCLEOTIDE SEQUENCE [LARGE SCALE GENOMIC DNA]</scope>
    <source>
        <strain evidence="3">DSM 19469</strain>
    </source>
</reference>
<dbReference type="RefSeq" id="WP_025313104.1">
    <property type="nucleotide sequence ID" value="NZ_CP004372.1"/>
</dbReference>
<dbReference type="OrthoDB" id="9790012at2"/>
<feature type="compositionally biased region" description="Basic and acidic residues" evidence="1">
    <location>
        <begin position="216"/>
        <end position="231"/>
    </location>
</feature>
<dbReference type="PANTHER" id="PTHR39328:SF1">
    <property type="entry name" value="BLL2871 PROTEIN"/>
    <property type="match status" value="1"/>
</dbReference>
<evidence type="ECO:0000256" key="1">
    <source>
        <dbReference type="SAM" id="MobiDB-lite"/>
    </source>
</evidence>
<dbReference type="EMBL" id="CP004372">
    <property type="protein sequence ID" value="AHM05450.1"/>
    <property type="molecule type" value="Genomic_DNA"/>
</dbReference>